<comment type="caution">
    <text evidence="1">The sequence shown here is derived from an EMBL/GenBank/DDBJ whole genome shotgun (WGS) entry which is preliminary data.</text>
</comment>
<dbReference type="Proteomes" id="UP001140087">
    <property type="component" value="Unassembled WGS sequence"/>
</dbReference>
<name>A0ACC1KU79_9FUNG</name>
<keyword evidence="2" id="KW-1185">Reference proteome</keyword>
<sequence length="649" mass="68109">PANLPLHYRMGHGSSLGSMYQTQSSPLAQRTSMSSPIARRADAALWPPEHDDVVASPLGSGSQAQGVDSGFWPAPHQASTATAHGDIFSMLDQLSEPDDLELPPTTASVDYVRADTPDVAAASARPQLAADGDGARGRSDSVLQMESLDGVCGLSDLVDLSSSPGSEFGGYAESNDSTDSFGEPIEQETGMLPRSLLDTIPRARSADVGGPMSRLAADFARVSLAPGTARALGPETHPAGALLESVPHSARTSDSSLAASSESPPPGSADSIDDTTMHEILGTRPEAAEAACSAMAATETAAAAAAAAAATPGPAAVPPAPANLIPLEIMELASELELALAREQEDYYSDNDPVLPTLDPAILQSLGKAVRQQCLLQRQQIQRRKSNMQLGLTPGSHEDAGGPDAGPPEAALDDHEQPAGMQAVLADVSQYFVQSGLNLVFPFSAKWLDWLTRHPDRPFPWRKDPDDDLGFPRDDAHTVGDDGTGGGEDGVGMQSDASSFYGEPPALSRPLPPDDVLSIAMIPMSKRRPARVSDFVTQEKRRGINAHWQYYSVINQIAVVASSIHHKLQLPDAEADHAYVAHELAALYQFLGGDFKKYKAQIERLFDAVKQGLGVQTPPPPRAEAAAAVPVPAAGAAPVVLGAECAAEL</sequence>
<accession>A0ACC1KU79</accession>
<reference evidence="1" key="1">
    <citation type="submission" date="2022-07" db="EMBL/GenBank/DDBJ databases">
        <title>Phylogenomic reconstructions and comparative analyses of Kickxellomycotina fungi.</title>
        <authorList>
            <person name="Reynolds N.K."/>
            <person name="Stajich J.E."/>
            <person name="Barry K."/>
            <person name="Grigoriev I.V."/>
            <person name="Crous P."/>
            <person name="Smith M.E."/>
        </authorList>
    </citation>
    <scope>NUCLEOTIDE SEQUENCE</scope>
    <source>
        <strain evidence="1">BCRC 34780</strain>
    </source>
</reference>
<dbReference type="EMBL" id="JANBUN010002291">
    <property type="protein sequence ID" value="KAJ2795055.1"/>
    <property type="molecule type" value="Genomic_DNA"/>
</dbReference>
<protein>
    <submittedName>
        <fullName evidence="1">Uncharacterized protein</fullName>
    </submittedName>
</protein>
<feature type="non-terminal residue" evidence="1">
    <location>
        <position position="649"/>
    </location>
</feature>
<evidence type="ECO:0000313" key="1">
    <source>
        <dbReference type="EMBL" id="KAJ2795055.1"/>
    </source>
</evidence>
<feature type="non-terminal residue" evidence="1">
    <location>
        <position position="1"/>
    </location>
</feature>
<gene>
    <name evidence="1" type="ORF">H4R21_005266</name>
</gene>
<proteinExistence type="predicted"/>
<evidence type="ECO:0000313" key="2">
    <source>
        <dbReference type="Proteomes" id="UP001140087"/>
    </source>
</evidence>
<organism evidence="1 2">
    <name type="scientific">Coemansia helicoidea</name>
    <dbReference type="NCBI Taxonomy" id="1286919"/>
    <lineage>
        <taxon>Eukaryota</taxon>
        <taxon>Fungi</taxon>
        <taxon>Fungi incertae sedis</taxon>
        <taxon>Zoopagomycota</taxon>
        <taxon>Kickxellomycotina</taxon>
        <taxon>Kickxellomycetes</taxon>
        <taxon>Kickxellales</taxon>
        <taxon>Kickxellaceae</taxon>
        <taxon>Coemansia</taxon>
    </lineage>
</organism>